<feature type="compositionally biased region" description="Polar residues" evidence="3">
    <location>
        <begin position="22"/>
        <end position="32"/>
    </location>
</feature>
<evidence type="ECO:0000313" key="4">
    <source>
        <dbReference type="EnsemblMetazoa" id="G9175.1:cds"/>
    </source>
</evidence>
<dbReference type="Gene3D" id="3.40.50.970">
    <property type="match status" value="1"/>
</dbReference>
<protein>
    <submittedName>
        <fullName evidence="4">Uncharacterized protein</fullName>
    </submittedName>
</protein>
<accession>A0A8W8NSA9</accession>
<feature type="region of interest" description="Disordered" evidence="3">
    <location>
        <begin position="88"/>
        <end position="117"/>
    </location>
</feature>
<keyword evidence="2" id="KW-0786">Thiamine pyrophosphate</keyword>
<evidence type="ECO:0000256" key="1">
    <source>
        <dbReference type="ARBA" id="ARBA00022679"/>
    </source>
</evidence>
<evidence type="ECO:0000256" key="2">
    <source>
        <dbReference type="ARBA" id="ARBA00023052"/>
    </source>
</evidence>
<dbReference type="EnsemblMetazoa" id="G9175.1">
    <property type="protein sequence ID" value="G9175.1:cds"/>
    <property type="gene ID" value="G9175"/>
</dbReference>
<reference evidence="4" key="1">
    <citation type="submission" date="2022-08" db="UniProtKB">
        <authorList>
            <consortium name="EnsemblMetazoa"/>
        </authorList>
    </citation>
    <scope>IDENTIFICATION</scope>
    <source>
        <strain evidence="4">05x7-T-G4-1.051#20</strain>
    </source>
</reference>
<feature type="compositionally biased region" description="Polar residues" evidence="3">
    <location>
        <begin position="44"/>
        <end position="53"/>
    </location>
</feature>
<organism evidence="4 5">
    <name type="scientific">Magallana gigas</name>
    <name type="common">Pacific oyster</name>
    <name type="synonym">Crassostrea gigas</name>
    <dbReference type="NCBI Taxonomy" id="29159"/>
    <lineage>
        <taxon>Eukaryota</taxon>
        <taxon>Metazoa</taxon>
        <taxon>Spiralia</taxon>
        <taxon>Lophotrochozoa</taxon>
        <taxon>Mollusca</taxon>
        <taxon>Bivalvia</taxon>
        <taxon>Autobranchia</taxon>
        <taxon>Pteriomorphia</taxon>
        <taxon>Ostreida</taxon>
        <taxon>Ostreoidea</taxon>
        <taxon>Ostreidae</taxon>
        <taxon>Magallana</taxon>
    </lineage>
</organism>
<sequence length="234" mass="23681">MLRAKRKSTSPYVRPSRVRGTRPTSSNATVTMPSVPAASSVSATQTGPTSVASGSRHAVALGSAPSFDPAANVVPMLQSLPSSVASGSAHVPASGIPSSSASRSSISNPPGNASPSTSGMLTLANSFPNYFHAAYLHLASGIPTSIPAVPLGFNTSNSTPLGYADPILYAAWAEVGLFPASDLLKLSKIDSDLEGHPTPRLNFVDVATGSLMGLQGLSCAAGMAYTGKLLDKAA</sequence>
<dbReference type="InterPro" id="IPR029061">
    <property type="entry name" value="THDP-binding"/>
</dbReference>
<feature type="compositionally biased region" description="Low complexity" evidence="3">
    <location>
        <begin position="92"/>
        <end position="111"/>
    </location>
</feature>
<dbReference type="PANTHER" id="PTHR43195:SF1">
    <property type="entry name" value="FI06132P-RELATED"/>
    <property type="match status" value="1"/>
</dbReference>
<proteinExistence type="predicted"/>
<evidence type="ECO:0000256" key="3">
    <source>
        <dbReference type="SAM" id="MobiDB-lite"/>
    </source>
</evidence>
<feature type="region of interest" description="Disordered" evidence="3">
    <location>
        <begin position="1"/>
        <end position="54"/>
    </location>
</feature>
<dbReference type="InterPro" id="IPR051424">
    <property type="entry name" value="Transketolase-like"/>
</dbReference>
<dbReference type="PANTHER" id="PTHR43195">
    <property type="entry name" value="TRANSKETOLASE"/>
    <property type="match status" value="1"/>
</dbReference>
<dbReference type="GO" id="GO:0030976">
    <property type="term" value="F:thiamine pyrophosphate binding"/>
    <property type="evidence" value="ECO:0007669"/>
    <property type="project" value="TreeGrafter"/>
</dbReference>
<keyword evidence="5" id="KW-1185">Reference proteome</keyword>
<dbReference type="AlphaFoldDB" id="A0A8W8NSA9"/>
<dbReference type="SUPFAM" id="SSF52518">
    <property type="entry name" value="Thiamin diphosphate-binding fold (THDP-binding)"/>
    <property type="match status" value="1"/>
</dbReference>
<feature type="compositionally biased region" description="Low complexity" evidence="3">
    <location>
        <begin position="33"/>
        <end position="43"/>
    </location>
</feature>
<evidence type="ECO:0000313" key="5">
    <source>
        <dbReference type="Proteomes" id="UP000005408"/>
    </source>
</evidence>
<name>A0A8W8NSA9_MAGGI</name>
<keyword evidence="1" id="KW-0808">Transferase</keyword>
<dbReference type="GO" id="GO:0004802">
    <property type="term" value="F:transketolase activity"/>
    <property type="evidence" value="ECO:0007669"/>
    <property type="project" value="TreeGrafter"/>
</dbReference>
<dbReference type="Proteomes" id="UP000005408">
    <property type="component" value="Unassembled WGS sequence"/>
</dbReference>